<dbReference type="AlphaFoldDB" id="A0A2P6MRH8"/>
<dbReference type="InterPro" id="IPR017853">
    <property type="entry name" value="GH"/>
</dbReference>
<evidence type="ECO:0000256" key="6">
    <source>
        <dbReference type="ARBA" id="ARBA00022801"/>
    </source>
</evidence>
<keyword evidence="8" id="KW-0325">Glycoprotein</keyword>
<dbReference type="Gene3D" id="1.20.58.1040">
    <property type="match status" value="2"/>
</dbReference>
<dbReference type="PANTHER" id="PTHR16631">
    <property type="entry name" value="GLUCAN 1,3-BETA-GLUCOSIDASE"/>
    <property type="match status" value="1"/>
</dbReference>
<evidence type="ECO:0000256" key="2">
    <source>
        <dbReference type="ARBA" id="ARBA00004236"/>
    </source>
</evidence>
<evidence type="ECO:0000256" key="15">
    <source>
        <dbReference type="SAM" id="MobiDB-lite"/>
    </source>
</evidence>
<dbReference type="GO" id="GO:0005576">
    <property type="term" value="C:extracellular region"/>
    <property type="evidence" value="ECO:0007669"/>
    <property type="project" value="TreeGrafter"/>
</dbReference>
<evidence type="ECO:0000256" key="7">
    <source>
        <dbReference type="ARBA" id="ARBA00023136"/>
    </source>
</evidence>
<gene>
    <name evidence="17" type="ORF">PROFUN_11813</name>
</gene>
<dbReference type="GO" id="GO:0042973">
    <property type="term" value="F:glucan endo-1,3-beta-D-glucosidase activity"/>
    <property type="evidence" value="ECO:0007669"/>
    <property type="project" value="UniProtKB-EC"/>
</dbReference>
<dbReference type="GO" id="GO:0009986">
    <property type="term" value="C:cell surface"/>
    <property type="evidence" value="ECO:0007669"/>
    <property type="project" value="TreeGrafter"/>
</dbReference>
<comment type="function">
    <text evidence="12">Glucanases play a role in cell expansion during growth, in cell-cell fusion during mating, and in spore release during sporulation. This enzyme may be involved in beta-glucan degradation. Active on laminarin and lichenan.</text>
</comment>
<keyword evidence="6" id="KW-0378">Hydrolase</keyword>
<dbReference type="EMBL" id="MDYQ01000477">
    <property type="protein sequence ID" value="PRP74311.1"/>
    <property type="molecule type" value="Genomic_DNA"/>
</dbReference>
<reference evidence="17 18" key="1">
    <citation type="journal article" date="2018" name="Genome Biol. Evol.">
        <title>Multiple Roots of Fruiting Body Formation in Amoebozoa.</title>
        <authorList>
            <person name="Hillmann F."/>
            <person name="Forbes G."/>
            <person name="Novohradska S."/>
            <person name="Ferling I."/>
            <person name="Riege K."/>
            <person name="Groth M."/>
            <person name="Westermann M."/>
            <person name="Marz M."/>
            <person name="Spaller T."/>
            <person name="Winckler T."/>
            <person name="Schaap P."/>
            <person name="Glockner G."/>
        </authorList>
    </citation>
    <scope>NUCLEOTIDE SEQUENCE [LARGE SCALE GENOMIC DNA]</scope>
    <source>
        <strain evidence="17 18">Jena</strain>
    </source>
</reference>
<name>A0A2P6MRH8_9EUKA</name>
<protein>
    <recommendedName>
        <fullName evidence="3">glucan endo-1,3-beta-D-glucosidase</fullName>
        <ecNumber evidence="3">3.2.1.39</ecNumber>
    </recommendedName>
    <alternativeName>
        <fullName evidence="14">Endo-1,3-beta-glucanase btgC</fullName>
    </alternativeName>
    <alternativeName>
        <fullName evidence="13">Laminarinase btgC</fullName>
    </alternativeName>
</protein>
<evidence type="ECO:0000259" key="16">
    <source>
        <dbReference type="SMART" id="SM00768"/>
    </source>
</evidence>
<feature type="compositionally biased region" description="Low complexity" evidence="15">
    <location>
        <begin position="515"/>
        <end position="575"/>
    </location>
</feature>
<dbReference type="Proteomes" id="UP000241769">
    <property type="component" value="Unassembled WGS sequence"/>
</dbReference>
<keyword evidence="11" id="KW-0624">Polysaccharide degradation</keyword>
<evidence type="ECO:0000256" key="9">
    <source>
        <dbReference type="ARBA" id="ARBA00023277"/>
    </source>
</evidence>
<dbReference type="InParanoid" id="A0A2P6MRH8"/>
<organism evidence="17 18">
    <name type="scientific">Planoprotostelium fungivorum</name>
    <dbReference type="NCBI Taxonomy" id="1890364"/>
    <lineage>
        <taxon>Eukaryota</taxon>
        <taxon>Amoebozoa</taxon>
        <taxon>Evosea</taxon>
        <taxon>Variosea</taxon>
        <taxon>Cavosteliida</taxon>
        <taxon>Cavosteliaceae</taxon>
        <taxon>Planoprotostelium</taxon>
    </lineage>
</organism>
<evidence type="ECO:0000256" key="10">
    <source>
        <dbReference type="ARBA" id="ARBA00023316"/>
    </source>
</evidence>
<feature type="region of interest" description="Disordered" evidence="15">
    <location>
        <begin position="515"/>
        <end position="590"/>
    </location>
</feature>
<keyword evidence="4" id="KW-1003">Cell membrane</keyword>
<dbReference type="InterPro" id="IPR050732">
    <property type="entry name" value="Beta-glucan_modifiers"/>
</dbReference>
<comment type="caution">
    <text evidence="17">The sequence shown here is derived from an EMBL/GenBank/DDBJ whole genome shotgun (WGS) entry which is preliminary data.</text>
</comment>
<evidence type="ECO:0000313" key="17">
    <source>
        <dbReference type="EMBL" id="PRP74311.1"/>
    </source>
</evidence>
<comment type="catalytic activity">
    <reaction evidence="1">
        <text>Hydrolysis of (1-&gt;3)-beta-D-glucosidic linkages in (1-&gt;3)-beta-D-glucans.</text>
        <dbReference type="EC" id="3.2.1.39"/>
    </reaction>
</comment>
<evidence type="ECO:0000256" key="1">
    <source>
        <dbReference type="ARBA" id="ARBA00000382"/>
    </source>
</evidence>
<dbReference type="Gene3D" id="3.20.20.80">
    <property type="entry name" value="Glycosidases"/>
    <property type="match status" value="1"/>
</dbReference>
<evidence type="ECO:0000256" key="4">
    <source>
        <dbReference type="ARBA" id="ARBA00022475"/>
    </source>
</evidence>
<dbReference type="PANTHER" id="PTHR16631:SF17">
    <property type="entry name" value="GLUCAN ENDO-1,3-BETA-GLUCOSIDASE BTGC"/>
    <property type="match status" value="1"/>
</dbReference>
<comment type="subcellular location">
    <subcellularLocation>
        <location evidence="2">Cell membrane</location>
    </subcellularLocation>
</comment>
<evidence type="ECO:0000256" key="3">
    <source>
        <dbReference type="ARBA" id="ARBA00012780"/>
    </source>
</evidence>
<keyword evidence="18" id="KW-1185">Reference proteome</keyword>
<dbReference type="InterPro" id="IPR012946">
    <property type="entry name" value="X8"/>
</dbReference>
<dbReference type="EC" id="3.2.1.39" evidence="3"/>
<dbReference type="GO" id="GO:0005886">
    <property type="term" value="C:plasma membrane"/>
    <property type="evidence" value="ECO:0007669"/>
    <property type="project" value="UniProtKB-SubCell"/>
</dbReference>
<keyword evidence="9" id="KW-0119">Carbohydrate metabolism</keyword>
<evidence type="ECO:0000256" key="12">
    <source>
        <dbReference type="ARBA" id="ARBA00037649"/>
    </source>
</evidence>
<evidence type="ECO:0000313" key="18">
    <source>
        <dbReference type="Proteomes" id="UP000241769"/>
    </source>
</evidence>
<dbReference type="SUPFAM" id="SSF51445">
    <property type="entry name" value="(Trans)glycosidases"/>
    <property type="match status" value="1"/>
</dbReference>
<sequence length="611" mass="66347">MEKEGSDSWRSLAYALQQHTRTQIVGAQIMGIDYAPRRGVKGECPTEAQVFQDLSLLKPYTQTVRIYNMNDCNHGNWTLKAAKTLGMKVFVGVMNDPLDMMRLDMELLLWADLHYGVNDIIVGCTVGVESVFREDLTAQETAARVGSFKTWARDNGFTFPVGYADATNVIQKNPVLATTADILLINIFPFWEGTTMTNKDDMGMVNQIVGRWRGTQNMFPNVKVIVGETGWSSYDTRSGQTGLTLSKWYLELLGCAAYREGMPVYWFEAFDQPSRGATASNGPQEGQWGMFNDDRTLKYSLNDWKCTTGVPSTYTTPLATRQPSGTIWNNCHTMYTSAQCQTISEDQFSIDTNKTIAAIQYLCGLYPNDCTAITDNGNYGNCNAAQKATYMMNIFYQKNSANGAAACSFDGIGKLKVDAATLTACHNMFTSAVCHTSSEDESQVDATKVANTVQYVCSNYPDLCKELNTGGKYAQCNTVQRATYAMDGFYAQFYATQGDPACSFDGIGRLTKPTYTTSSSTSSSAAPTTSSAIPSSSSSSQLSTSSVVPITSSKTTSSSQTPSSTLESSSQSTETLNNGPAATIDRTQQGTGVTLSPAIIVAAASVLLALF</sequence>
<proteinExistence type="predicted"/>
<feature type="domain" description="X8" evidence="16">
    <location>
        <begin position="442"/>
        <end position="519"/>
    </location>
</feature>
<evidence type="ECO:0000256" key="5">
    <source>
        <dbReference type="ARBA" id="ARBA00022729"/>
    </source>
</evidence>
<feature type="compositionally biased region" description="Polar residues" evidence="15">
    <location>
        <begin position="576"/>
        <end position="590"/>
    </location>
</feature>
<dbReference type="SMART" id="SM00768">
    <property type="entry name" value="X8"/>
    <property type="match status" value="2"/>
</dbReference>
<evidence type="ECO:0000256" key="13">
    <source>
        <dbReference type="ARBA" id="ARBA00042373"/>
    </source>
</evidence>
<feature type="domain" description="X8" evidence="16">
    <location>
        <begin position="349"/>
        <end position="427"/>
    </location>
</feature>
<evidence type="ECO:0000256" key="14">
    <source>
        <dbReference type="ARBA" id="ARBA00043078"/>
    </source>
</evidence>
<dbReference type="GO" id="GO:0071555">
    <property type="term" value="P:cell wall organization"/>
    <property type="evidence" value="ECO:0007669"/>
    <property type="project" value="UniProtKB-KW"/>
</dbReference>
<keyword evidence="7" id="KW-0472">Membrane</keyword>
<dbReference type="Pfam" id="PF07983">
    <property type="entry name" value="X8"/>
    <property type="match status" value="2"/>
</dbReference>
<accession>A0A2P6MRH8</accession>
<evidence type="ECO:0000256" key="11">
    <source>
        <dbReference type="ARBA" id="ARBA00023326"/>
    </source>
</evidence>
<dbReference type="OrthoDB" id="1293114at2759"/>
<dbReference type="GO" id="GO:0000272">
    <property type="term" value="P:polysaccharide catabolic process"/>
    <property type="evidence" value="ECO:0007669"/>
    <property type="project" value="UniProtKB-KW"/>
</dbReference>
<keyword evidence="5" id="KW-0732">Signal</keyword>
<evidence type="ECO:0000256" key="8">
    <source>
        <dbReference type="ARBA" id="ARBA00023180"/>
    </source>
</evidence>
<keyword evidence="10" id="KW-0961">Cell wall biogenesis/degradation</keyword>